<evidence type="ECO:0000313" key="3">
    <source>
        <dbReference type="EMBL" id="KPJ65803.1"/>
    </source>
</evidence>
<dbReference type="AlphaFoldDB" id="A0A0S7XUF4"/>
<comment type="caution">
    <text evidence="3">The sequence shown here is derived from an EMBL/GenBank/DDBJ whole genome shotgun (WGS) entry which is preliminary data.</text>
</comment>
<dbReference type="Proteomes" id="UP000051861">
    <property type="component" value="Unassembled WGS sequence"/>
</dbReference>
<sequence length="222" mass="23960">MRKMFGWLLVFVFLAGLAGTGFAQVEEKKAELEKIKQYIITLDQKIIKARADKQINKIAELKELKRRELARAKELRQEIARLEKAEVRPRAAKRMGPKAKRGGFQVGAGYGGGAAILGAGYTIPTARLDLLIDAGYGLGNEYSVLSANISGVIPLGANYVGIGLGMANYSEKVKDIPGLSGEIDKGSRFGAGLFFGRCFGPLRAQLGYNSALGLTAGLNYKF</sequence>
<keyword evidence="1" id="KW-0175">Coiled coil</keyword>
<feature type="chain" id="PRO_5006640245" description="Outer membrane protein beta-barrel domain-containing protein" evidence="2">
    <location>
        <begin position="24"/>
        <end position="222"/>
    </location>
</feature>
<organism evidence="3 4">
    <name type="scientific">candidate division WOR-1 bacterium DG_54_3</name>
    <dbReference type="NCBI Taxonomy" id="1703775"/>
    <lineage>
        <taxon>Bacteria</taxon>
        <taxon>Bacillati</taxon>
        <taxon>Saganbacteria</taxon>
    </lineage>
</organism>
<protein>
    <recommendedName>
        <fullName evidence="5">Outer membrane protein beta-barrel domain-containing protein</fullName>
    </recommendedName>
</protein>
<feature type="coiled-coil region" evidence="1">
    <location>
        <begin position="25"/>
        <end position="85"/>
    </location>
</feature>
<feature type="signal peptide" evidence="2">
    <location>
        <begin position="1"/>
        <end position="23"/>
    </location>
</feature>
<evidence type="ECO:0000256" key="1">
    <source>
        <dbReference type="SAM" id="Coils"/>
    </source>
</evidence>
<dbReference type="EMBL" id="LIZX01000101">
    <property type="protein sequence ID" value="KPJ65803.1"/>
    <property type="molecule type" value="Genomic_DNA"/>
</dbReference>
<proteinExistence type="predicted"/>
<name>A0A0S7XUF4_UNCSA</name>
<accession>A0A0S7XUF4</accession>
<gene>
    <name evidence="3" type="ORF">AMJ44_09475</name>
</gene>
<reference evidence="3 4" key="1">
    <citation type="journal article" date="2015" name="Microbiome">
        <title>Genomic resolution of linkages in carbon, nitrogen, and sulfur cycling among widespread estuary sediment bacteria.</title>
        <authorList>
            <person name="Baker B.J."/>
            <person name="Lazar C.S."/>
            <person name="Teske A.P."/>
            <person name="Dick G.J."/>
        </authorList>
    </citation>
    <scope>NUCLEOTIDE SEQUENCE [LARGE SCALE GENOMIC DNA]</scope>
    <source>
        <strain evidence="3">DG_54_3</strain>
    </source>
</reference>
<evidence type="ECO:0000256" key="2">
    <source>
        <dbReference type="SAM" id="SignalP"/>
    </source>
</evidence>
<keyword evidence="2" id="KW-0732">Signal</keyword>
<evidence type="ECO:0008006" key="5">
    <source>
        <dbReference type="Google" id="ProtNLM"/>
    </source>
</evidence>
<evidence type="ECO:0000313" key="4">
    <source>
        <dbReference type="Proteomes" id="UP000051861"/>
    </source>
</evidence>